<dbReference type="InterPro" id="IPR007627">
    <property type="entry name" value="RNA_pol_sigma70_r2"/>
</dbReference>
<gene>
    <name evidence="9" type="ORF">ACFPK8_08055</name>
</gene>
<evidence type="ECO:0000256" key="1">
    <source>
        <dbReference type="ARBA" id="ARBA00010641"/>
    </source>
</evidence>
<dbReference type="NCBIfam" id="TIGR02937">
    <property type="entry name" value="sigma70-ECF"/>
    <property type="match status" value="1"/>
</dbReference>
<sequence length="205" mass="22662">MTPETTPEERALVLRAQDGESAAFEQLVDLHQGRLFRIAFMVVGDRQDAEDVVQESLVLAWRRLHLLEDPAAFRGWVAQICTRRATDVVRRLARRGTSAAADEDLEAGFGETAGSGESAGVSQVSPSRSSTRDPAASALVNAQMRALAGILGSIEPALRTCWVLREIDGMSYREICRIVDATEPTVRGRIARARTQIVREMEEWR</sequence>
<dbReference type="PANTHER" id="PTHR43133:SF8">
    <property type="entry name" value="RNA POLYMERASE SIGMA FACTOR HI_1459-RELATED"/>
    <property type="match status" value="1"/>
</dbReference>
<dbReference type="Pfam" id="PF08281">
    <property type="entry name" value="Sigma70_r4_2"/>
    <property type="match status" value="1"/>
</dbReference>
<dbReference type="GeneID" id="303298186"/>
<dbReference type="InterPro" id="IPR014284">
    <property type="entry name" value="RNA_pol_sigma-70_dom"/>
</dbReference>
<dbReference type="InterPro" id="IPR013325">
    <property type="entry name" value="RNA_pol_sigma_r2"/>
</dbReference>
<feature type="region of interest" description="Disordered" evidence="6">
    <location>
        <begin position="103"/>
        <end position="135"/>
    </location>
</feature>
<dbReference type="InterPro" id="IPR013324">
    <property type="entry name" value="RNA_pol_sigma_r3/r4-like"/>
</dbReference>
<organism evidence="9 10">
    <name type="scientific">Brachybacterium tyrofermentans</name>
    <dbReference type="NCBI Taxonomy" id="47848"/>
    <lineage>
        <taxon>Bacteria</taxon>
        <taxon>Bacillati</taxon>
        <taxon>Actinomycetota</taxon>
        <taxon>Actinomycetes</taxon>
        <taxon>Micrococcales</taxon>
        <taxon>Dermabacteraceae</taxon>
        <taxon>Brachybacterium</taxon>
    </lineage>
</organism>
<evidence type="ECO:0000256" key="6">
    <source>
        <dbReference type="SAM" id="MobiDB-lite"/>
    </source>
</evidence>
<keyword evidence="4" id="KW-0238">DNA-binding</keyword>
<accession>A0ABW0FEZ3</accession>
<evidence type="ECO:0000256" key="3">
    <source>
        <dbReference type="ARBA" id="ARBA00023082"/>
    </source>
</evidence>
<evidence type="ECO:0000313" key="10">
    <source>
        <dbReference type="Proteomes" id="UP001595937"/>
    </source>
</evidence>
<comment type="similarity">
    <text evidence="1">Belongs to the sigma-70 factor family. ECF subfamily.</text>
</comment>
<feature type="compositionally biased region" description="Polar residues" evidence="6">
    <location>
        <begin position="120"/>
        <end position="129"/>
    </location>
</feature>
<dbReference type="SUPFAM" id="SSF88946">
    <property type="entry name" value="Sigma2 domain of RNA polymerase sigma factors"/>
    <property type="match status" value="1"/>
</dbReference>
<feature type="domain" description="RNA polymerase sigma-70 region 2" evidence="7">
    <location>
        <begin position="27"/>
        <end position="94"/>
    </location>
</feature>
<dbReference type="PANTHER" id="PTHR43133">
    <property type="entry name" value="RNA POLYMERASE ECF-TYPE SIGMA FACTO"/>
    <property type="match status" value="1"/>
</dbReference>
<evidence type="ECO:0000256" key="4">
    <source>
        <dbReference type="ARBA" id="ARBA00023125"/>
    </source>
</evidence>
<protein>
    <submittedName>
        <fullName evidence="9">RNA polymerase sigma factor</fullName>
    </submittedName>
</protein>
<dbReference type="Gene3D" id="1.10.1740.10">
    <property type="match status" value="1"/>
</dbReference>
<feature type="domain" description="RNA polymerase sigma factor 70 region 4 type 2" evidence="8">
    <location>
        <begin position="147"/>
        <end position="196"/>
    </location>
</feature>
<dbReference type="Proteomes" id="UP001595937">
    <property type="component" value="Unassembled WGS sequence"/>
</dbReference>
<dbReference type="RefSeq" id="WP_343925166.1">
    <property type="nucleotide sequence ID" value="NZ_BAAAIR010000044.1"/>
</dbReference>
<keyword evidence="2" id="KW-0805">Transcription regulation</keyword>
<dbReference type="InterPro" id="IPR013249">
    <property type="entry name" value="RNA_pol_sigma70_r4_t2"/>
</dbReference>
<keyword evidence="3" id="KW-0731">Sigma factor</keyword>
<comment type="caution">
    <text evidence="9">The sequence shown here is derived from an EMBL/GenBank/DDBJ whole genome shotgun (WGS) entry which is preliminary data.</text>
</comment>
<name>A0ABW0FEZ3_9MICO</name>
<evidence type="ECO:0000256" key="5">
    <source>
        <dbReference type="ARBA" id="ARBA00023163"/>
    </source>
</evidence>
<dbReference type="Gene3D" id="1.10.10.10">
    <property type="entry name" value="Winged helix-like DNA-binding domain superfamily/Winged helix DNA-binding domain"/>
    <property type="match status" value="1"/>
</dbReference>
<reference evidence="10" key="1">
    <citation type="journal article" date="2019" name="Int. J. Syst. Evol. Microbiol.">
        <title>The Global Catalogue of Microorganisms (GCM) 10K type strain sequencing project: providing services to taxonomists for standard genome sequencing and annotation.</title>
        <authorList>
            <consortium name="The Broad Institute Genomics Platform"/>
            <consortium name="The Broad Institute Genome Sequencing Center for Infectious Disease"/>
            <person name="Wu L."/>
            <person name="Ma J."/>
        </authorList>
    </citation>
    <scope>NUCLEOTIDE SEQUENCE [LARGE SCALE GENOMIC DNA]</scope>
    <source>
        <strain evidence="10">CGMCC 1.16455</strain>
    </source>
</reference>
<dbReference type="InterPro" id="IPR039425">
    <property type="entry name" value="RNA_pol_sigma-70-like"/>
</dbReference>
<keyword evidence="5" id="KW-0804">Transcription</keyword>
<evidence type="ECO:0000256" key="2">
    <source>
        <dbReference type="ARBA" id="ARBA00023015"/>
    </source>
</evidence>
<proteinExistence type="inferred from homology"/>
<evidence type="ECO:0000313" key="9">
    <source>
        <dbReference type="EMBL" id="MFC5297461.1"/>
    </source>
</evidence>
<dbReference type="Pfam" id="PF04542">
    <property type="entry name" value="Sigma70_r2"/>
    <property type="match status" value="1"/>
</dbReference>
<dbReference type="InterPro" id="IPR036388">
    <property type="entry name" value="WH-like_DNA-bd_sf"/>
</dbReference>
<evidence type="ECO:0000259" key="8">
    <source>
        <dbReference type="Pfam" id="PF08281"/>
    </source>
</evidence>
<dbReference type="EMBL" id="JBHSLN010000021">
    <property type="protein sequence ID" value="MFC5297461.1"/>
    <property type="molecule type" value="Genomic_DNA"/>
</dbReference>
<keyword evidence="10" id="KW-1185">Reference proteome</keyword>
<dbReference type="SUPFAM" id="SSF88659">
    <property type="entry name" value="Sigma3 and sigma4 domains of RNA polymerase sigma factors"/>
    <property type="match status" value="1"/>
</dbReference>
<evidence type="ECO:0000259" key="7">
    <source>
        <dbReference type="Pfam" id="PF04542"/>
    </source>
</evidence>